<dbReference type="Pfam" id="PF19995">
    <property type="entry name" value="iSTAND"/>
    <property type="match status" value="1"/>
</dbReference>
<evidence type="ECO:0000313" key="3">
    <source>
        <dbReference type="Proteomes" id="UP000887159"/>
    </source>
</evidence>
<name>A0A8X6RJU5_TRICX</name>
<comment type="caution">
    <text evidence="2">The sequence shown here is derived from an EMBL/GenBank/DDBJ whole genome shotgun (WGS) entry which is preliminary data.</text>
</comment>
<feature type="domain" description="Inactive STAND" evidence="1">
    <location>
        <begin position="29"/>
        <end position="113"/>
    </location>
</feature>
<dbReference type="InterPro" id="IPR045475">
    <property type="entry name" value="iSTAND"/>
</dbReference>
<dbReference type="EMBL" id="BMAU01021193">
    <property type="protein sequence ID" value="GFX96641.1"/>
    <property type="molecule type" value="Genomic_DNA"/>
</dbReference>
<reference evidence="2" key="1">
    <citation type="submission" date="2020-08" db="EMBL/GenBank/DDBJ databases">
        <title>Multicomponent nature underlies the extraordinary mechanical properties of spider dragline silk.</title>
        <authorList>
            <person name="Kono N."/>
            <person name="Nakamura H."/>
            <person name="Mori M."/>
            <person name="Yoshida Y."/>
            <person name="Ohtoshi R."/>
            <person name="Malay A.D."/>
            <person name="Moran D.A.P."/>
            <person name="Tomita M."/>
            <person name="Numata K."/>
            <person name="Arakawa K."/>
        </authorList>
    </citation>
    <scope>NUCLEOTIDE SEQUENCE</scope>
</reference>
<evidence type="ECO:0000259" key="1">
    <source>
        <dbReference type="Pfam" id="PF19995"/>
    </source>
</evidence>
<evidence type="ECO:0000313" key="2">
    <source>
        <dbReference type="EMBL" id="GFX96641.1"/>
    </source>
</evidence>
<dbReference type="Proteomes" id="UP000887159">
    <property type="component" value="Unassembled WGS sequence"/>
</dbReference>
<organism evidence="2 3">
    <name type="scientific">Trichonephila clavipes</name>
    <name type="common">Golden silk orbweaver</name>
    <name type="synonym">Nephila clavipes</name>
    <dbReference type="NCBI Taxonomy" id="2585209"/>
    <lineage>
        <taxon>Eukaryota</taxon>
        <taxon>Metazoa</taxon>
        <taxon>Ecdysozoa</taxon>
        <taxon>Arthropoda</taxon>
        <taxon>Chelicerata</taxon>
        <taxon>Arachnida</taxon>
        <taxon>Araneae</taxon>
        <taxon>Araneomorphae</taxon>
        <taxon>Entelegynae</taxon>
        <taxon>Araneoidea</taxon>
        <taxon>Nephilidae</taxon>
        <taxon>Trichonephila</taxon>
    </lineage>
</organism>
<gene>
    <name evidence="2" type="ORF">TNCV_244281</name>
</gene>
<sequence>MYTNIINRESRIPDDILAFDKTAVFRAIRYLHGKFEQLHRSMTSALNRAHCCYEESRNRYMDAHASGKEICVPSNTYFSKDLIQAMWLLEQVADQLLKTSREILRYIREAKEKINVFYL</sequence>
<protein>
    <recommendedName>
        <fullName evidence="1">Inactive STAND domain-containing protein</fullName>
    </recommendedName>
</protein>
<keyword evidence="3" id="KW-1185">Reference proteome</keyword>
<accession>A0A8X6RJU5</accession>
<proteinExistence type="predicted"/>
<dbReference type="AlphaFoldDB" id="A0A8X6RJU5"/>